<comment type="similarity">
    <text evidence="2">Belongs to the class-I pyridoxal-phosphate-dependent aminotransferase family.</text>
</comment>
<accession>X1SY46</accession>
<name>X1SY46_9ZZZZ</name>
<dbReference type="Pfam" id="PF00155">
    <property type="entry name" value="Aminotran_1_2"/>
    <property type="match status" value="1"/>
</dbReference>
<dbReference type="InterPro" id="IPR050596">
    <property type="entry name" value="AspAT/PAT-like"/>
</dbReference>
<dbReference type="Gene3D" id="3.40.640.10">
    <property type="entry name" value="Type I PLP-dependent aspartate aminotransferase-like (Major domain)"/>
    <property type="match status" value="1"/>
</dbReference>
<sequence>TAENVLVASASNCLAYSLMILPKDSEVIIFDPYYPPYKQLIKILGLKLKIIKTKKDFSLNLEKLKGNVSKKTSAIIVNNPNNPTGKIYSRLEIKELMNISKERDILLISDEIYEQFDYKKIFVSLLKKKLNCIVINSFSKAYGASGWRIGYCIAEKKIIDELKKIHLYISVCAPTPFQKAFEQISNMDNKIILEFKKKRDYA</sequence>
<dbReference type="InterPro" id="IPR004838">
    <property type="entry name" value="NHTrfase_class1_PyrdxlP-BS"/>
</dbReference>
<feature type="non-terminal residue" evidence="7">
    <location>
        <position position="202"/>
    </location>
</feature>
<dbReference type="PROSITE" id="PS00105">
    <property type="entry name" value="AA_TRANSFER_CLASS_1"/>
    <property type="match status" value="1"/>
</dbReference>
<dbReference type="CDD" id="cd00609">
    <property type="entry name" value="AAT_like"/>
    <property type="match status" value="1"/>
</dbReference>
<evidence type="ECO:0000256" key="2">
    <source>
        <dbReference type="ARBA" id="ARBA00007441"/>
    </source>
</evidence>
<keyword evidence="3" id="KW-0032">Aminotransferase</keyword>
<evidence type="ECO:0000256" key="5">
    <source>
        <dbReference type="ARBA" id="ARBA00022898"/>
    </source>
</evidence>
<evidence type="ECO:0000256" key="3">
    <source>
        <dbReference type="ARBA" id="ARBA00022576"/>
    </source>
</evidence>
<feature type="non-terminal residue" evidence="7">
    <location>
        <position position="1"/>
    </location>
</feature>
<evidence type="ECO:0000259" key="6">
    <source>
        <dbReference type="Pfam" id="PF00155"/>
    </source>
</evidence>
<dbReference type="PANTHER" id="PTHR46383">
    <property type="entry name" value="ASPARTATE AMINOTRANSFERASE"/>
    <property type="match status" value="1"/>
</dbReference>
<dbReference type="EMBL" id="BARW01012428">
    <property type="protein sequence ID" value="GAI84041.1"/>
    <property type="molecule type" value="Genomic_DNA"/>
</dbReference>
<keyword evidence="4" id="KW-0808">Transferase</keyword>
<organism evidence="7">
    <name type="scientific">marine sediment metagenome</name>
    <dbReference type="NCBI Taxonomy" id="412755"/>
    <lineage>
        <taxon>unclassified sequences</taxon>
        <taxon>metagenomes</taxon>
        <taxon>ecological metagenomes</taxon>
    </lineage>
</organism>
<dbReference type="GO" id="GO:0008483">
    <property type="term" value="F:transaminase activity"/>
    <property type="evidence" value="ECO:0007669"/>
    <property type="project" value="UniProtKB-KW"/>
</dbReference>
<keyword evidence="5" id="KW-0663">Pyridoxal phosphate</keyword>
<dbReference type="InterPro" id="IPR004839">
    <property type="entry name" value="Aminotransferase_I/II_large"/>
</dbReference>
<dbReference type="GO" id="GO:0006520">
    <property type="term" value="P:amino acid metabolic process"/>
    <property type="evidence" value="ECO:0007669"/>
    <property type="project" value="InterPro"/>
</dbReference>
<dbReference type="Gene3D" id="3.90.1150.10">
    <property type="entry name" value="Aspartate Aminotransferase, domain 1"/>
    <property type="match status" value="1"/>
</dbReference>
<dbReference type="SUPFAM" id="SSF53383">
    <property type="entry name" value="PLP-dependent transferases"/>
    <property type="match status" value="1"/>
</dbReference>
<dbReference type="AlphaFoldDB" id="X1SY46"/>
<dbReference type="InterPro" id="IPR015421">
    <property type="entry name" value="PyrdxlP-dep_Trfase_major"/>
</dbReference>
<protein>
    <recommendedName>
        <fullName evidence="6">Aminotransferase class I/classII large domain-containing protein</fullName>
    </recommendedName>
</protein>
<proteinExistence type="inferred from homology"/>
<dbReference type="PANTHER" id="PTHR46383:SF1">
    <property type="entry name" value="ASPARTATE AMINOTRANSFERASE"/>
    <property type="match status" value="1"/>
</dbReference>
<feature type="domain" description="Aminotransferase class I/classII large" evidence="6">
    <location>
        <begin position="4"/>
        <end position="200"/>
    </location>
</feature>
<reference evidence="7" key="1">
    <citation type="journal article" date="2014" name="Front. Microbiol.">
        <title>High frequency of phylogenetically diverse reductive dehalogenase-homologous genes in deep subseafloor sedimentary metagenomes.</title>
        <authorList>
            <person name="Kawai M."/>
            <person name="Futagami T."/>
            <person name="Toyoda A."/>
            <person name="Takaki Y."/>
            <person name="Nishi S."/>
            <person name="Hori S."/>
            <person name="Arai W."/>
            <person name="Tsubouchi T."/>
            <person name="Morono Y."/>
            <person name="Uchiyama I."/>
            <person name="Ito T."/>
            <person name="Fujiyama A."/>
            <person name="Inagaki F."/>
            <person name="Takami H."/>
        </authorList>
    </citation>
    <scope>NUCLEOTIDE SEQUENCE</scope>
    <source>
        <strain evidence="7">Expedition CK06-06</strain>
    </source>
</reference>
<dbReference type="GO" id="GO:0030170">
    <property type="term" value="F:pyridoxal phosphate binding"/>
    <property type="evidence" value="ECO:0007669"/>
    <property type="project" value="InterPro"/>
</dbReference>
<dbReference type="InterPro" id="IPR015422">
    <property type="entry name" value="PyrdxlP-dep_Trfase_small"/>
</dbReference>
<comment type="cofactor">
    <cofactor evidence="1">
        <name>pyridoxal 5'-phosphate</name>
        <dbReference type="ChEBI" id="CHEBI:597326"/>
    </cofactor>
</comment>
<gene>
    <name evidence="7" type="ORF">S12H4_23408</name>
</gene>
<evidence type="ECO:0000256" key="4">
    <source>
        <dbReference type="ARBA" id="ARBA00022679"/>
    </source>
</evidence>
<evidence type="ECO:0000313" key="7">
    <source>
        <dbReference type="EMBL" id="GAI84041.1"/>
    </source>
</evidence>
<comment type="caution">
    <text evidence="7">The sequence shown here is derived from an EMBL/GenBank/DDBJ whole genome shotgun (WGS) entry which is preliminary data.</text>
</comment>
<evidence type="ECO:0000256" key="1">
    <source>
        <dbReference type="ARBA" id="ARBA00001933"/>
    </source>
</evidence>
<dbReference type="InterPro" id="IPR015424">
    <property type="entry name" value="PyrdxlP-dep_Trfase"/>
</dbReference>